<dbReference type="Proteomes" id="UP000234254">
    <property type="component" value="Unassembled WGS sequence"/>
</dbReference>
<dbReference type="RefSeq" id="XP_024694857.1">
    <property type="nucleotide sequence ID" value="XM_024840960.1"/>
</dbReference>
<evidence type="ECO:0000313" key="1">
    <source>
        <dbReference type="EMBL" id="PKY06263.1"/>
    </source>
</evidence>
<accession>A0A2I1D8Q5</accession>
<proteinExistence type="predicted"/>
<keyword evidence="2" id="KW-1185">Reference proteome</keyword>
<organism evidence="1 2">
    <name type="scientific">Aspergillus campestris (strain IBT 28561)</name>
    <dbReference type="NCBI Taxonomy" id="1392248"/>
    <lineage>
        <taxon>Eukaryota</taxon>
        <taxon>Fungi</taxon>
        <taxon>Dikarya</taxon>
        <taxon>Ascomycota</taxon>
        <taxon>Pezizomycotina</taxon>
        <taxon>Eurotiomycetes</taxon>
        <taxon>Eurotiomycetidae</taxon>
        <taxon>Eurotiales</taxon>
        <taxon>Aspergillaceae</taxon>
        <taxon>Aspergillus</taxon>
        <taxon>Aspergillus subgen. Circumdati</taxon>
    </lineage>
</organism>
<gene>
    <name evidence="1" type="ORF">P168DRAFT_325150</name>
</gene>
<dbReference type="EMBL" id="MSFM01000003">
    <property type="protein sequence ID" value="PKY06263.1"/>
    <property type="molecule type" value="Genomic_DNA"/>
</dbReference>
<name>A0A2I1D8Q5_ASPC2</name>
<reference evidence="1" key="1">
    <citation type="submission" date="2016-12" db="EMBL/GenBank/DDBJ databases">
        <title>The genomes of Aspergillus section Nigri reveals drivers in fungal speciation.</title>
        <authorList>
            <consortium name="DOE Joint Genome Institute"/>
            <person name="Vesth T.C."/>
            <person name="Nybo J."/>
            <person name="Theobald S."/>
            <person name="Brandl J."/>
            <person name="Frisvad J.C."/>
            <person name="Nielsen K.F."/>
            <person name="Lyhne E.K."/>
            <person name="Kogle M.E."/>
            <person name="Kuo A."/>
            <person name="Riley R."/>
            <person name="Clum A."/>
            <person name="Nolan M."/>
            <person name="Lipzen A."/>
            <person name="Salamov A."/>
            <person name="Henrissat B."/>
            <person name="Wiebenga A."/>
            <person name="De vries R.P."/>
            <person name="Grigoriev I.V."/>
            <person name="Mortensen U.H."/>
            <person name="Andersen M.R."/>
            <person name="Baker S.E."/>
        </authorList>
    </citation>
    <scope>NUCLEOTIDE SEQUENCE</scope>
    <source>
        <strain evidence="1">IBT 28561</strain>
    </source>
</reference>
<dbReference type="AlphaFoldDB" id="A0A2I1D8Q5"/>
<comment type="caution">
    <text evidence="1">The sequence shown here is derived from an EMBL/GenBank/DDBJ whole genome shotgun (WGS) entry which is preliminary data.</text>
</comment>
<dbReference type="OrthoDB" id="4760831at2759"/>
<dbReference type="VEuPathDB" id="FungiDB:P168DRAFT_325150"/>
<evidence type="ECO:0000313" key="2">
    <source>
        <dbReference type="Proteomes" id="UP000234254"/>
    </source>
</evidence>
<protein>
    <submittedName>
        <fullName evidence="1">Uncharacterized protein</fullName>
    </submittedName>
</protein>
<sequence>MFTNAQTDHITYDEFRTAIDSAVHQRNSAYSNAYALSIRWEDDDTRAHEDTAHFQCILKMLGLPKADELVLQPTDRTPGWTVQSSMVEMLEAARISQGKAIILCHYAGRAYHDKGAFMATAQADERPMNLGVFCLDLALDRSYYLADIDHVDVVFFLDCYYGFEASRAPPNSGDRIVEILAATGKTPRSALGLPPARNTVTGILAVEMMRRQREGHRSVEFADLVQALRGRDTVVVTPVHGLTMGASSAIRDSRLDRNSIPLELEFPLRRMPTVSSHRL</sequence>
<dbReference type="GeneID" id="36548484"/>